<keyword evidence="3" id="KW-1133">Transmembrane helix</keyword>
<dbReference type="InterPro" id="IPR011330">
    <property type="entry name" value="Glyco_hydro/deAcase_b/a-brl"/>
</dbReference>
<evidence type="ECO:0000313" key="5">
    <source>
        <dbReference type="EMBL" id="MDO4841775.1"/>
    </source>
</evidence>
<dbReference type="EMBL" id="JAUMVS010000047">
    <property type="protein sequence ID" value="MDO4841775.1"/>
    <property type="molecule type" value="Genomic_DNA"/>
</dbReference>
<dbReference type="Pfam" id="PF01522">
    <property type="entry name" value="Polysacc_deac_1"/>
    <property type="match status" value="1"/>
</dbReference>
<organism evidence="5 6">
    <name type="scientific">Phoenicibacter congonensis</name>
    <dbReference type="NCBI Taxonomy" id="1944646"/>
    <lineage>
        <taxon>Bacteria</taxon>
        <taxon>Bacillati</taxon>
        <taxon>Actinomycetota</taxon>
        <taxon>Coriobacteriia</taxon>
        <taxon>Eggerthellales</taxon>
        <taxon>Eggerthellaceae</taxon>
        <taxon>Phoenicibacter</taxon>
    </lineage>
</organism>
<name>A0AA43RJP5_9ACTN</name>
<evidence type="ECO:0000313" key="6">
    <source>
        <dbReference type="Proteomes" id="UP001168575"/>
    </source>
</evidence>
<dbReference type="Proteomes" id="UP001168575">
    <property type="component" value="Unassembled WGS sequence"/>
</dbReference>
<evidence type="ECO:0000256" key="2">
    <source>
        <dbReference type="ARBA" id="ARBA00022729"/>
    </source>
</evidence>
<dbReference type="PANTHER" id="PTHR34216:SF3">
    <property type="entry name" value="POLY-BETA-1,6-N-ACETYL-D-GLUCOSAMINE N-DEACETYLASE"/>
    <property type="match status" value="1"/>
</dbReference>
<proteinExistence type="predicted"/>
<gene>
    <name evidence="5" type="ORF">Q3982_03755</name>
</gene>
<feature type="domain" description="NodB homology" evidence="4">
    <location>
        <begin position="124"/>
        <end position="294"/>
    </location>
</feature>
<dbReference type="SUPFAM" id="SSF88713">
    <property type="entry name" value="Glycoside hydrolase/deacetylase"/>
    <property type="match status" value="1"/>
</dbReference>
<dbReference type="PROSITE" id="PS51677">
    <property type="entry name" value="NODB"/>
    <property type="match status" value="1"/>
</dbReference>
<dbReference type="GO" id="GO:0005576">
    <property type="term" value="C:extracellular region"/>
    <property type="evidence" value="ECO:0007669"/>
    <property type="project" value="UniProtKB-SubCell"/>
</dbReference>
<evidence type="ECO:0000256" key="1">
    <source>
        <dbReference type="ARBA" id="ARBA00004613"/>
    </source>
</evidence>
<comment type="caution">
    <text evidence="5">The sequence shown here is derived from an EMBL/GenBank/DDBJ whole genome shotgun (WGS) entry which is preliminary data.</text>
</comment>
<sequence>MIEKLWHKLFICIIIITGLSVIHFTYHKSLQQNEQQRDVSKGTLSVRDRRKNGIMVLCYHRITKYNFSNNSVKALTNNSQIHEYSVSQDKFEYQVKYLKKHHVRFISADQMVALVKKGQPLQHQYVVITFDDFDQTVYDNGLPFLKKNKIPFTVFTVTGTTGDYNGGTKLVSWSQIRKMSSNPLVTVGLHTNNLHYLVHNKSAVTTPGKFKRFKKDYKQSQKIMVKNLGKPSSFFAYPYGDGNQQTQQYLVKNGIVTFSLNIGIITEKSDLTNSLPRVMVDDKTWEKVVRLWLK</sequence>
<protein>
    <submittedName>
        <fullName evidence="5">Polysaccharide deacetylase family protein</fullName>
    </submittedName>
</protein>
<accession>A0AA43RJP5</accession>
<dbReference type="InterPro" id="IPR051398">
    <property type="entry name" value="Polysacch_Deacetylase"/>
</dbReference>
<comment type="subcellular location">
    <subcellularLocation>
        <location evidence="1">Secreted</location>
    </subcellularLocation>
</comment>
<dbReference type="PANTHER" id="PTHR34216">
    <property type="match status" value="1"/>
</dbReference>
<dbReference type="AlphaFoldDB" id="A0AA43RJP5"/>
<dbReference type="InterPro" id="IPR002509">
    <property type="entry name" value="NODB_dom"/>
</dbReference>
<keyword evidence="6" id="KW-1185">Reference proteome</keyword>
<dbReference type="GO" id="GO:0016810">
    <property type="term" value="F:hydrolase activity, acting on carbon-nitrogen (but not peptide) bonds"/>
    <property type="evidence" value="ECO:0007669"/>
    <property type="project" value="InterPro"/>
</dbReference>
<evidence type="ECO:0000259" key="4">
    <source>
        <dbReference type="PROSITE" id="PS51677"/>
    </source>
</evidence>
<keyword evidence="2" id="KW-0732">Signal</keyword>
<keyword evidence="3" id="KW-0812">Transmembrane</keyword>
<keyword evidence="3" id="KW-0472">Membrane</keyword>
<dbReference type="Gene3D" id="3.20.20.370">
    <property type="entry name" value="Glycoside hydrolase/deacetylase"/>
    <property type="match status" value="1"/>
</dbReference>
<dbReference type="GO" id="GO:0005975">
    <property type="term" value="P:carbohydrate metabolic process"/>
    <property type="evidence" value="ECO:0007669"/>
    <property type="project" value="InterPro"/>
</dbReference>
<reference evidence="5" key="1">
    <citation type="submission" date="2023-07" db="EMBL/GenBank/DDBJ databases">
        <title>Between Cages and Wild: Unraveling the Impact of Captivity on Animal Microbiomes and Antimicrobial Resistance.</title>
        <authorList>
            <person name="Schmartz G.P."/>
            <person name="Rehner J."/>
            <person name="Schuff M.J."/>
            <person name="Becker S.L."/>
            <person name="Kravczyk M."/>
            <person name="Gurevich A."/>
            <person name="Francke R."/>
            <person name="Mueller R."/>
            <person name="Keller V."/>
            <person name="Keller A."/>
        </authorList>
    </citation>
    <scope>NUCLEOTIDE SEQUENCE</scope>
    <source>
        <strain evidence="5">S12M_St_49</strain>
    </source>
</reference>
<feature type="transmembrane region" description="Helical" evidence="3">
    <location>
        <begin position="6"/>
        <end position="26"/>
    </location>
</feature>
<evidence type="ECO:0000256" key="3">
    <source>
        <dbReference type="SAM" id="Phobius"/>
    </source>
</evidence>